<comment type="similarity">
    <text evidence="3">Belongs to the FdhD family.</text>
</comment>
<dbReference type="Pfam" id="PF02634">
    <property type="entry name" value="FdhD-NarQ"/>
    <property type="match status" value="1"/>
</dbReference>
<comment type="caution">
    <text evidence="3">Lacks conserved residue(s) required for the propagation of feature annotation.</text>
</comment>
<keyword evidence="1 3" id="KW-0963">Cytoplasm</keyword>
<keyword evidence="5" id="KW-1185">Reference proteome</keyword>
<evidence type="ECO:0000313" key="5">
    <source>
        <dbReference type="Proteomes" id="UP000469545"/>
    </source>
</evidence>
<dbReference type="InterPro" id="IPR003786">
    <property type="entry name" value="FdhD"/>
</dbReference>
<dbReference type="GO" id="GO:0005737">
    <property type="term" value="C:cytoplasm"/>
    <property type="evidence" value="ECO:0007669"/>
    <property type="project" value="UniProtKB-SubCell"/>
</dbReference>
<comment type="subcellular location">
    <subcellularLocation>
        <location evidence="3">Cytoplasm</location>
    </subcellularLocation>
</comment>
<proteinExistence type="inferred from homology"/>
<sequence length="282" mass="29870">MGRVTERRKVIRIRDGAVSTRPDTLVAEEPLEIRLNGKPLAITMRTPGDDFALAAGFLVSEGVLAEQGDLRNIVYCAGATVDGSNTYNVVDVRTAPGVRIPDITLERNVYTTSSCGLCGKASLDAVRTTTRWPVADTPPVRVTPELLAELPDRLRASQRVFDRTGGLHAAALFTEDGELVDVREDVGRHNAVDKLVGRALQNGDLPLSRSVLLVSGRASFELAQKAVMAGIPVLAAVSAPSSLAVDLAAETGLTLVGFLRGSSMNVYAGEDRVALRAAAARG</sequence>
<dbReference type="GO" id="GO:0006777">
    <property type="term" value="P:Mo-molybdopterin cofactor biosynthetic process"/>
    <property type="evidence" value="ECO:0007669"/>
    <property type="project" value="UniProtKB-UniRule"/>
</dbReference>
<evidence type="ECO:0000256" key="3">
    <source>
        <dbReference type="HAMAP-Rule" id="MF_00187"/>
    </source>
</evidence>
<dbReference type="Gene3D" id="3.40.140.10">
    <property type="entry name" value="Cytidine Deaminase, domain 2"/>
    <property type="match status" value="1"/>
</dbReference>
<dbReference type="PANTHER" id="PTHR30592">
    <property type="entry name" value="FORMATE DEHYDROGENASE"/>
    <property type="match status" value="1"/>
</dbReference>
<dbReference type="PANTHER" id="PTHR30592:SF1">
    <property type="entry name" value="SULFUR CARRIER PROTEIN FDHD"/>
    <property type="match status" value="1"/>
</dbReference>
<comment type="function">
    <text evidence="3">Required for formate dehydrogenase (FDH) activity. Acts as a sulfur carrier protein that transfers sulfur from IscS to the molybdenum cofactor prior to its insertion into FDH.</text>
</comment>
<dbReference type="RefSeq" id="WP_108988758.1">
    <property type="nucleotide sequence ID" value="NZ_BEWB01000008.1"/>
</dbReference>
<dbReference type="GO" id="GO:0097163">
    <property type="term" value="F:sulfur carrier activity"/>
    <property type="evidence" value="ECO:0007669"/>
    <property type="project" value="UniProtKB-UniRule"/>
</dbReference>
<dbReference type="Proteomes" id="UP000469545">
    <property type="component" value="Unassembled WGS sequence"/>
</dbReference>
<keyword evidence="2 3" id="KW-0501">Molybdenum cofactor biosynthesis</keyword>
<reference evidence="4 5" key="1">
    <citation type="submission" date="2020-01" db="EMBL/GenBank/DDBJ databases">
        <title>Insect and environment-associated Actinomycetes.</title>
        <authorList>
            <person name="Currrie C."/>
            <person name="Chevrette M."/>
            <person name="Carlson C."/>
            <person name="Stubbendieck R."/>
            <person name="Wendt-Pienkowski E."/>
        </authorList>
    </citation>
    <scope>NUCLEOTIDE SEQUENCE [LARGE SCALE GENOMIC DNA]</scope>
    <source>
        <strain evidence="4 5">SID14172</strain>
    </source>
</reference>
<organism evidence="4 5">
    <name type="scientific">Streptomyces coelicoflavus</name>
    <dbReference type="NCBI Taxonomy" id="285562"/>
    <lineage>
        <taxon>Bacteria</taxon>
        <taxon>Bacillati</taxon>
        <taxon>Actinomycetota</taxon>
        <taxon>Actinomycetes</taxon>
        <taxon>Kitasatosporales</taxon>
        <taxon>Streptomycetaceae</taxon>
        <taxon>Streptomyces</taxon>
    </lineage>
</organism>
<evidence type="ECO:0000256" key="2">
    <source>
        <dbReference type="ARBA" id="ARBA00023150"/>
    </source>
</evidence>
<dbReference type="SUPFAM" id="SSF53927">
    <property type="entry name" value="Cytidine deaminase-like"/>
    <property type="match status" value="1"/>
</dbReference>
<dbReference type="Gene3D" id="3.10.20.10">
    <property type="match status" value="1"/>
</dbReference>
<keyword evidence="4" id="KW-0808">Transferase</keyword>
<name>A0A6N9UK00_9ACTN</name>
<protein>
    <recommendedName>
        <fullName evidence="3">Sulfur carrier protein FdhD</fullName>
    </recommendedName>
</protein>
<feature type="active site" description="Cysteine persulfide intermediate" evidence="3">
    <location>
        <position position="115"/>
    </location>
</feature>
<dbReference type="PIRSF" id="PIRSF015626">
    <property type="entry name" value="FdhD"/>
    <property type="match status" value="1"/>
</dbReference>
<dbReference type="InterPro" id="IPR016193">
    <property type="entry name" value="Cytidine_deaminase-like"/>
</dbReference>
<dbReference type="EMBL" id="JAAGMB010000352">
    <property type="protein sequence ID" value="NEB18037.1"/>
    <property type="molecule type" value="Genomic_DNA"/>
</dbReference>
<dbReference type="HAMAP" id="MF_00187">
    <property type="entry name" value="FdhD"/>
    <property type="match status" value="1"/>
</dbReference>
<accession>A0A6N9UK00</accession>
<gene>
    <name evidence="3 4" type="primary">fdhD</name>
    <name evidence="4" type="ORF">G3I46_16195</name>
</gene>
<dbReference type="AlphaFoldDB" id="A0A6N9UK00"/>
<dbReference type="NCBIfam" id="TIGR00129">
    <property type="entry name" value="fdhD_narQ"/>
    <property type="match status" value="1"/>
</dbReference>
<comment type="caution">
    <text evidence="4">The sequence shown here is derived from an EMBL/GenBank/DDBJ whole genome shotgun (WGS) entry which is preliminary data.</text>
</comment>
<evidence type="ECO:0000313" key="4">
    <source>
        <dbReference type="EMBL" id="NEB18037.1"/>
    </source>
</evidence>
<dbReference type="GO" id="GO:0016783">
    <property type="term" value="F:sulfurtransferase activity"/>
    <property type="evidence" value="ECO:0007669"/>
    <property type="project" value="InterPro"/>
</dbReference>
<evidence type="ECO:0000256" key="1">
    <source>
        <dbReference type="ARBA" id="ARBA00022490"/>
    </source>
</evidence>
<dbReference type="NCBIfam" id="NF001943">
    <property type="entry name" value="PRK00724.1-2"/>
    <property type="match status" value="1"/>
</dbReference>